<dbReference type="KEGG" id="beo:BEH_10310"/>
<proteinExistence type="predicted"/>
<accession>A0A0H4KVV7</accession>
<name>A0A0H4KVV7_9BACI</name>
<reference evidence="1 2" key="1">
    <citation type="journal article" date="2015" name="PLoS ONE">
        <title>Genome Sequence of Bacillus endophyticus and Analysis of Its Companion Mechanism in the Ketogulonigenium vulgare-Bacillus Strain Consortium.</title>
        <authorList>
            <person name="Jia N."/>
            <person name="Du J."/>
            <person name="Ding M.Z."/>
            <person name="Gao F."/>
            <person name="Yuan Y.J."/>
        </authorList>
    </citation>
    <scope>NUCLEOTIDE SEQUENCE [LARGE SCALE GENOMIC DNA]</scope>
    <source>
        <strain evidence="1 2">Hbe603</strain>
    </source>
</reference>
<dbReference type="Proteomes" id="UP000036202">
    <property type="component" value="Chromosome"/>
</dbReference>
<keyword evidence="2" id="KW-1185">Reference proteome</keyword>
<dbReference type="EMBL" id="CP011974">
    <property type="protein sequence ID" value="AKO92448.1"/>
    <property type="molecule type" value="Genomic_DNA"/>
</dbReference>
<gene>
    <name evidence="1" type="ORF">BEH_10310</name>
</gene>
<organism evidence="1 2">
    <name type="scientific">Priestia filamentosa</name>
    <dbReference type="NCBI Taxonomy" id="1402861"/>
    <lineage>
        <taxon>Bacteria</taxon>
        <taxon>Bacillati</taxon>
        <taxon>Bacillota</taxon>
        <taxon>Bacilli</taxon>
        <taxon>Bacillales</taxon>
        <taxon>Bacillaceae</taxon>
        <taxon>Priestia</taxon>
    </lineage>
</organism>
<reference evidence="2" key="2">
    <citation type="submission" date="2015-06" db="EMBL/GenBank/DDBJ databases">
        <title>Genome Sequence of Bacillus endophyticus and Analysis of its Companion Mechanism in the Ketogulonigenium vulgare-Bacillus strain Consortium.</title>
        <authorList>
            <person name="Jia N."/>
            <person name="Du J."/>
            <person name="Ding M.-Z."/>
            <person name="Gao F."/>
            <person name="Yuan Y.-J."/>
        </authorList>
    </citation>
    <scope>NUCLEOTIDE SEQUENCE [LARGE SCALE GENOMIC DNA]</scope>
    <source>
        <strain evidence="2">Hbe603</strain>
    </source>
</reference>
<dbReference type="AlphaFoldDB" id="A0A0H4KVV7"/>
<dbReference type="OrthoDB" id="2452142at2"/>
<evidence type="ECO:0000313" key="1">
    <source>
        <dbReference type="EMBL" id="AKO92448.1"/>
    </source>
</evidence>
<protein>
    <submittedName>
        <fullName evidence="1">Uncharacterized protein</fullName>
    </submittedName>
</protein>
<dbReference type="PATRIC" id="fig|135735.6.peg.2148"/>
<sequence length="184" mass="21047">MNGKQEVILIELDDHTLKKRLDEVEKWFEHILTLQFSLEKVLEKAIPKIKEPHIKEAMEKVQEANKFHTESAQNLFHIINRKCNTTRDQATALVMGKLEESIVKTQDVFGGAFGSWQDIHLLLLVNEQTRGAFGVAEQLGLSLGIKEIVKAAFSITHEKTIHQLLIQEYMLEMAPISILYKEDA</sequence>
<evidence type="ECO:0000313" key="2">
    <source>
        <dbReference type="Proteomes" id="UP000036202"/>
    </source>
</evidence>
<dbReference type="RefSeq" id="WP_046217156.1">
    <property type="nucleotide sequence ID" value="NZ_CP011974.1"/>
</dbReference>